<dbReference type="SUPFAM" id="SSF48452">
    <property type="entry name" value="TPR-like"/>
    <property type="match status" value="1"/>
</dbReference>
<evidence type="ECO:0000313" key="7">
    <source>
        <dbReference type="Proteomes" id="UP000677803"/>
    </source>
</evidence>
<dbReference type="AlphaFoldDB" id="A0A8S4B495"/>
<dbReference type="Pfam" id="PF14559">
    <property type="entry name" value="TPR_19"/>
    <property type="match status" value="1"/>
</dbReference>
<dbReference type="SMART" id="SM00386">
    <property type="entry name" value="HAT"/>
    <property type="match status" value="6"/>
</dbReference>
<dbReference type="GO" id="GO:0003723">
    <property type="term" value="F:RNA binding"/>
    <property type="evidence" value="ECO:0007669"/>
    <property type="project" value="TreeGrafter"/>
</dbReference>
<dbReference type="InterPro" id="IPR008847">
    <property type="entry name" value="Suf"/>
</dbReference>
<keyword evidence="3" id="KW-0677">Repeat</keyword>
<dbReference type="Proteomes" id="UP000677803">
    <property type="component" value="Unassembled WGS sequence"/>
</dbReference>
<sequence>MDPGLQPQDAAAFERLLLASPDSSLLWLQYMAHHLQATQIEQARAVAERALKTISFREDQEKLNVWVALLNLENMYGTEDSLKKVFERALQFCEPLPVYQQLADIYAKSNKVKEADGLYKTMTKRFRQHRAAWLGYGTFLLQQGQSEDASALLQRALRSLPAKESVDVIAKFAQLEFRYGDAEKGRSMLDKVLTSYPKRTDLWSVFIDLTVKHGSQSDVRALFDRVIHLSVSVKKIKFFFKRYLDYEKKHGTPQSIRAVKEKAIEFVEAKGTEAAN</sequence>
<evidence type="ECO:0000256" key="1">
    <source>
        <dbReference type="ARBA" id="ARBA00004604"/>
    </source>
</evidence>
<dbReference type="GO" id="GO:0006364">
    <property type="term" value="P:rRNA processing"/>
    <property type="evidence" value="ECO:0007669"/>
    <property type="project" value="UniProtKB-KW"/>
</dbReference>
<dbReference type="Pfam" id="PF05843">
    <property type="entry name" value="Suf"/>
    <property type="match status" value="1"/>
</dbReference>
<evidence type="ECO:0000259" key="5">
    <source>
        <dbReference type="Pfam" id="PF05843"/>
    </source>
</evidence>
<evidence type="ECO:0000313" key="6">
    <source>
        <dbReference type="EMBL" id="CAG5928995.1"/>
    </source>
</evidence>
<dbReference type="FunFam" id="1.25.40.10:FF:000065">
    <property type="entry name" value="Programmed cell death 11"/>
    <property type="match status" value="1"/>
</dbReference>
<dbReference type="PANTHER" id="PTHR23270">
    <property type="entry name" value="PROGRAMMED CELL DEATH PROTEIN 11 PRE-RRNA PROCESSING PROTEIN RRP5"/>
    <property type="match status" value="1"/>
</dbReference>
<comment type="subcellular location">
    <subcellularLocation>
        <location evidence="1">Nucleus</location>
        <location evidence="1">Nucleolus</location>
    </subcellularLocation>
</comment>
<dbReference type="InterPro" id="IPR045209">
    <property type="entry name" value="Rrp5"/>
</dbReference>
<organism evidence="6 7">
    <name type="scientific">Menidia menidia</name>
    <name type="common">Atlantic silverside</name>
    <dbReference type="NCBI Taxonomy" id="238744"/>
    <lineage>
        <taxon>Eukaryota</taxon>
        <taxon>Metazoa</taxon>
        <taxon>Chordata</taxon>
        <taxon>Craniata</taxon>
        <taxon>Vertebrata</taxon>
        <taxon>Euteleostomi</taxon>
        <taxon>Actinopterygii</taxon>
        <taxon>Neopterygii</taxon>
        <taxon>Teleostei</taxon>
        <taxon>Neoteleostei</taxon>
        <taxon>Acanthomorphata</taxon>
        <taxon>Ovalentaria</taxon>
        <taxon>Atherinomorphae</taxon>
        <taxon>Atheriniformes</taxon>
        <taxon>Atherinopsidae</taxon>
        <taxon>Menidiinae</taxon>
        <taxon>Menidia</taxon>
    </lineage>
</organism>
<evidence type="ECO:0000256" key="4">
    <source>
        <dbReference type="ARBA" id="ARBA00023242"/>
    </source>
</evidence>
<dbReference type="InterPro" id="IPR003107">
    <property type="entry name" value="HAT"/>
</dbReference>
<dbReference type="EMBL" id="CAJRST010013335">
    <property type="protein sequence ID" value="CAG5928995.1"/>
    <property type="molecule type" value="Genomic_DNA"/>
</dbReference>
<dbReference type="OrthoDB" id="412781at2759"/>
<name>A0A8S4B495_9TELE</name>
<evidence type="ECO:0000256" key="3">
    <source>
        <dbReference type="ARBA" id="ARBA00022737"/>
    </source>
</evidence>
<dbReference type="PANTHER" id="PTHR23270:SF10">
    <property type="entry name" value="PROTEIN RRP5 HOMOLOG"/>
    <property type="match status" value="1"/>
</dbReference>
<dbReference type="Gene3D" id="1.25.40.10">
    <property type="entry name" value="Tetratricopeptide repeat domain"/>
    <property type="match status" value="1"/>
</dbReference>
<keyword evidence="7" id="KW-1185">Reference proteome</keyword>
<evidence type="ECO:0000256" key="2">
    <source>
        <dbReference type="ARBA" id="ARBA00022552"/>
    </source>
</evidence>
<keyword evidence="2" id="KW-0698">rRNA processing</keyword>
<keyword evidence="4" id="KW-0539">Nucleus</keyword>
<protein>
    <submittedName>
        <fullName evidence="6">(Atlantic silverside) hypothetical protein</fullName>
    </submittedName>
</protein>
<feature type="domain" description="Suppressor of forked" evidence="5">
    <location>
        <begin position="166"/>
        <end position="269"/>
    </location>
</feature>
<dbReference type="GO" id="GO:0032040">
    <property type="term" value="C:small-subunit processome"/>
    <property type="evidence" value="ECO:0007669"/>
    <property type="project" value="TreeGrafter"/>
</dbReference>
<accession>A0A8S4B495</accession>
<proteinExistence type="predicted"/>
<comment type="caution">
    <text evidence="6">The sequence shown here is derived from an EMBL/GenBank/DDBJ whole genome shotgun (WGS) entry which is preliminary data.</text>
</comment>
<dbReference type="InterPro" id="IPR011990">
    <property type="entry name" value="TPR-like_helical_dom_sf"/>
</dbReference>
<reference evidence="6" key="1">
    <citation type="submission" date="2021-05" db="EMBL/GenBank/DDBJ databases">
        <authorList>
            <person name="Tigano A."/>
        </authorList>
    </citation>
    <scope>NUCLEOTIDE SEQUENCE</scope>
</reference>
<gene>
    <name evidence="6" type="ORF">MMEN_LOCUS12637</name>
</gene>